<protein>
    <submittedName>
        <fullName evidence="1">Uncharacterized protein</fullName>
    </submittedName>
</protein>
<dbReference type="Proteomes" id="UP000324222">
    <property type="component" value="Unassembled WGS sequence"/>
</dbReference>
<gene>
    <name evidence="1" type="ORF">E2C01_037345</name>
</gene>
<proteinExistence type="predicted"/>
<name>A0A5B7FF25_PORTR</name>
<comment type="caution">
    <text evidence="1">The sequence shown here is derived from an EMBL/GenBank/DDBJ whole genome shotgun (WGS) entry which is preliminary data.</text>
</comment>
<dbReference type="AlphaFoldDB" id="A0A5B7FF25"/>
<reference evidence="1 2" key="1">
    <citation type="submission" date="2019-05" db="EMBL/GenBank/DDBJ databases">
        <title>Another draft genome of Portunus trituberculatus and its Hox gene families provides insights of decapod evolution.</title>
        <authorList>
            <person name="Jeong J.-H."/>
            <person name="Song I."/>
            <person name="Kim S."/>
            <person name="Choi T."/>
            <person name="Kim D."/>
            <person name="Ryu S."/>
            <person name="Kim W."/>
        </authorList>
    </citation>
    <scope>NUCLEOTIDE SEQUENCE [LARGE SCALE GENOMIC DNA]</scope>
    <source>
        <tissue evidence="1">Muscle</tissue>
    </source>
</reference>
<keyword evidence="2" id="KW-1185">Reference proteome</keyword>
<organism evidence="1 2">
    <name type="scientific">Portunus trituberculatus</name>
    <name type="common">Swimming crab</name>
    <name type="synonym">Neptunus trituberculatus</name>
    <dbReference type="NCBI Taxonomy" id="210409"/>
    <lineage>
        <taxon>Eukaryota</taxon>
        <taxon>Metazoa</taxon>
        <taxon>Ecdysozoa</taxon>
        <taxon>Arthropoda</taxon>
        <taxon>Crustacea</taxon>
        <taxon>Multicrustacea</taxon>
        <taxon>Malacostraca</taxon>
        <taxon>Eumalacostraca</taxon>
        <taxon>Eucarida</taxon>
        <taxon>Decapoda</taxon>
        <taxon>Pleocyemata</taxon>
        <taxon>Brachyura</taxon>
        <taxon>Eubrachyura</taxon>
        <taxon>Portunoidea</taxon>
        <taxon>Portunidae</taxon>
        <taxon>Portuninae</taxon>
        <taxon>Portunus</taxon>
    </lineage>
</organism>
<evidence type="ECO:0000313" key="2">
    <source>
        <dbReference type="Proteomes" id="UP000324222"/>
    </source>
</evidence>
<evidence type="ECO:0000313" key="1">
    <source>
        <dbReference type="EMBL" id="MPC43693.1"/>
    </source>
</evidence>
<accession>A0A5B7FF25</accession>
<sequence length="98" mass="11314">MWLDLNQRVDVCPIPRSPPQHLIHCATASLERDSDQEQQQDYKQNARCWCQSLLILTKSRIAFARLSSAWSSASLSRQRETPTIRLQTQCLKMSEVGR</sequence>
<dbReference type="EMBL" id="VSRR010005946">
    <property type="protein sequence ID" value="MPC43693.1"/>
    <property type="molecule type" value="Genomic_DNA"/>
</dbReference>